<dbReference type="PANTHER" id="PTHR24559:SF457">
    <property type="entry name" value="RNA-DIRECTED DNA POLYMERASE HOMOLOG"/>
    <property type="match status" value="1"/>
</dbReference>
<sequence>MNSEVHREALQRVLEQAYIEHDVTVDQFDHIVANITSCNNLSFCDEELPEEGRSHNPALHISMNCKEDALSNVWVDTSSYLNVLPKSTLLVSKPIEYNDPTPSPNYDFPMFEAEEEIDEEVSDELSRLLEHEEKVIQPFEEQIVEHRFPLKPECLPIKQKFRRTHPDMEVKIKKEVQKHIDVGFPVTAEYPQWVANVVPVPKKDGKVRMCVDYRDLNKASPKDDFPLPHIDMLVDITSKFKVFSFMDGFYGYNQINMAPKDMEKTIFITP</sequence>
<name>A0A9D5BJ60_PEA</name>
<dbReference type="CDD" id="cd01647">
    <property type="entry name" value="RT_LTR"/>
    <property type="match status" value="1"/>
</dbReference>
<dbReference type="Gramene" id="Psat01G0308600-T1">
    <property type="protein sequence ID" value="KAI5444673.1"/>
    <property type="gene ID" value="KIW84_013086"/>
</dbReference>
<dbReference type="SUPFAM" id="SSF56672">
    <property type="entry name" value="DNA/RNA polymerases"/>
    <property type="match status" value="1"/>
</dbReference>
<feature type="domain" description="Reverse transcriptase" evidence="1">
    <location>
        <begin position="200"/>
        <end position="270"/>
    </location>
</feature>
<reference evidence="2 3" key="1">
    <citation type="journal article" date="2022" name="Nat. Genet.">
        <title>Improved pea reference genome and pan-genome highlight genomic features and evolutionary characteristics.</title>
        <authorList>
            <person name="Yang T."/>
            <person name="Liu R."/>
            <person name="Luo Y."/>
            <person name="Hu S."/>
            <person name="Wang D."/>
            <person name="Wang C."/>
            <person name="Pandey M.K."/>
            <person name="Ge S."/>
            <person name="Xu Q."/>
            <person name="Li N."/>
            <person name="Li G."/>
            <person name="Huang Y."/>
            <person name="Saxena R.K."/>
            <person name="Ji Y."/>
            <person name="Li M."/>
            <person name="Yan X."/>
            <person name="He Y."/>
            <person name="Liu Y."/>
            <person name="Wang X."/>
            <person name="Xiang C."/>
            <person name="Varshney R.K."/>
            <person name="Ding H."/>
            <person name="Gao S."/>
            <person name="Zong X."/>
        </authorList>
    </citation>
    <scope>NUCLEOTIDE SEQUENCE [LARGE SCALE GENOMIC DNA]</scope>
    <source>
        <strain evidence="2 3">cv. Zhongwan 6</strain>
    </source>
</reference>
<dbReference type="PANTHER" id="PTHR24559">
    <property type="entry name" value="TRANSPOSON TY3-I GAG-POL POLYPROTEIN"/>
    <property type="match status" value="1"/>
</dbReference>
<dbReference type="AlphaFoldDB" id="A0A9D5BJ60"/>
<evidence type="ECO:0000313" key="2">
    <source>
        <dbReference type="EMBL" id="KAI5444673.1"/>
    </source>
</evidence>
<evidence type="ECO:0000259" key="1">
    <source>
        <dbReference type="Pfam" id="PF00078"/>
    </source>
</evidence>
<gene>
    <name evidence="2" type="ORF">KIW84_013086</name>
</gene>
<organism evidence="2 3">
    <name type="scientific">Pisum sativum</name>
    <name type="common">Garden pea</name>
    <name type="synonym">Lathyrus oleraceus</name>
    <dbReference type="NCBI Taxonomy" id="3888"/>
    <lineage>
        <taxon>Eukaryota</taxon>
        <taxon>Viridiplantae</taxon>
        <taxon>Streptophyta</taxon>
        <taxon>Embryophyta</taxon>
        <taxon>Tracheophyta</taxon>
        <taxon>Spermatophyta</taxon>
        <taxon>Magnoliopsida</taxon>
        <taxon>eudicotyledons</taxon>
        <taxon>Gunneridae</taxon>
        <taxon>Pentapetalae</taxon>
        <taxon>rosids</taxon>
        <taxon>fabids</taxon>
        <taxon>Fabales</taxon>
        <taxon>Fabaceae</taxon>
        <taxon>Papilionoideae</taxon>
        <taxon>50 kb inversion clade</taxon>
        <taxon>NPAAA clade</taxon>
        <taxon>Hologalegina</taxon>
        <taxon>IRL clade</taxon>
        <taxon>Fabeae</taxon>
        <taxon>Lathyrus</taxon>
    </lineage>
</organism>
<dbReference type="Pfam" id="PF00078">
    <property type="entry name" value="RVT_1"/>
    <property type="match status" value="1"/>
</dbReference>
<dbReference type="InterPro" id="IPR053134">
    <property type="entry name" value="RNA-dir_DNA_polymerase"/>
</dbReference>
<dbReference type="InterPro" id="IPR043502">
    <property type="entry name" value="DNA/RNA_pol_sf"/>
</dbReference>
<dbReference type="Proteomes" id="UP001058974">
    <property type="component" value="Chromosome 1"/>
</dbReference>
<proteinExistence type="predicted"/>
<accession>A0A9D5BJ60</accession>
<protein>
    <recommendedName>
        <fullName evidence="1">Reverse transcriptase domain-containing protein</fullName>
    </recommendedName>
</protein>
<evidence type="ECO:0000313" key="3">
    <source>
        <dbReference type="Proteomes" id="UP001058974"/>
    </source>
</evidence>
<dbReference type="EMBL" id="JAMSHJ010000001">
    <property type="protein sequence ID" value="KAI5444673.1"/>
    <property type="molecule type" value="Genomic_DNA"/>
</dbReference>
<comment type="caution">
    <text evidence="2">The sequence shown here is derived from an EMBL/GenBank/DDBJ whole genome shotgun (WGS) entry which is preliminary data.</text>
</comment>
<dbReference type="InterPro" id="IPR000477">
    <property type="entry name" value="RT_dom"/>
</dbReference>
<keyword evidence="3" id="KW-1185">Reference proteome</keyword>
<dbReference type="Gene3D" id="3.10.10.10">
    <property type="entry name" value="HIV Type 1 Reverse Transcriptase, subunit A, domain 1"/>
    <property type="match status" value="1"/>
</dbReference>